<evidence type="ECO:0000313" key="2">
    <source>
        <dbReference type="EMBL" id="VTZ49176.1"/>
    </source>
</evidence>
<organism evidence="2 3">
    <name type="scientific">Methylocella tundrae</name>
    <dbReference type="NCBI Taxonomy" id="227605"/>
    <lineage>
        <taxon>Bacteria</taxon>
        <taxon>Pseudomonadati</taxon>
        <taxon>Pseudomonadota</taxon>
        <taxon>Alphaproteobacteria</taxon>
        <taxon>Hyphomicrobiales</taxon>
        <taxon>Beijerinckiaceae</taxon>
        <taxon>Methylocella</taxon>
    </lineage>
</organism>
<evidence type="ECO:0000256" key="1">
    <source>
        <dbReference type="SAM" id="MobiDB-lite"/>
    </source>
</evidence>
<accession>A0A8B6M2V8</accession>
<dbReference type="EMBL" id="CABFMQ020000046">
    <property type="protein sequence ID" value="VTZ49176.1"/>
    <property type="molecule type" value="Genomic_DNA"/>
</dbReference>
<protein>
    <submittedName>
        <fullName evidence="2">Uncharacterized protein</fullName>
    </submittedName>
</protein>
<proteinExistence type="predicted"/>
<gene>
    <name evidence="2" type="ORF">MPC4_140075</name>
</gene>
<dbReference type="AlphaFoldDB" id="A0A8B6M2V8"/>
<sequence length="21" mass="2445">MHRKLDFRANETLAQSQPGMN</sequence>
<evidence type="ECO:0000313" key="3">
    <source>
        <dbReference type="Proteomes" id="UP000485880"/>
    </source>
</evidence>
<reference evidence="2 3" key="1">
    <citation type="submission" date="2019-05" db="EMBL/GenBank/DDBJ databases">
        <authorList>
            <person name="Farhan Ul Haque M."/>
        </authorList>
    </citation>
    <scope>NUCLEOTIDE SEQUENCE [LARGE SCALE GENOMIC DNA]</scope>
    <source>
        <strain evidence="2">2</strain>
    </source>
</reference>
<feature type="compositionally biased region" description="Polar residues" evidence="1">
    <location>
        <begin position="12"/>
        <end position="21"/>
    </location>
</feature>
<comment type="caution">
    <text evidence="2">The sequence shown here is derived from an EMBL/GenBank/DDBJ whole genome shotgun (WGS) entry which is preliminary data.</text>
</comment>
<feature type="region of interest" description="Disordered" evidence="1">
    <location>
        <begin position="1"/>
        <end position="21"/>
    </location>
</feature>
<name>A0A8B6M2V8_METTU</name>
<dbReference type="Proteomes" id="UP000485880">
    <property type="component" value="Unassembled WGS sequence"/>
</dbReference>
<keyword evidence="3" id="KW-1185">Reference proteome</keyword>